<evidence type="ECO:0000313" key="7">
    <source>
        <dbReference type="EMBL" id="ABM94517.1"/>
    </source>
</evidence>
<dbReference type="GO" id="GO:0003700">
    <property type="term" value="F:DNA-binding transcription factor activity"/>
    <property type="evidence" value="ECO:0007669"/>
    <property type="project" value="InterPro"/>
</dbReference>
<organism evidence="7 8">
    <name type="scientific">Methylibium petroleiphilum (strain ATCC BAA-1232 / LMG 22953 / PM1)</name>
    <dbReference type="NCBI Taxonomy" id="420662"/>
    <lineage>
        <taxon>Bacteria</taxon>
        <taxon>Pseudomonadati</taxon>
        <taxon>Pseudomonadota</taxon>
        <taxon>Betaproteobacteria</taxon>
        <taxon>Burkholderiales</taxon>
        <taxon>Sphaerotilaceae</taxon>
        <taxon>Methylibium</taxon>
    </lineage>
</organism>
<dbReference type="GO" id="GO:0043565">
    <property type="term" value="F:sequence-specific DNA binding"/>
    <property type="evidence" value="ECO:0007669"/>
    <property type="project" value="InterPro"/>
</dbReference>
<dbReference type="SUPFAM" id="SSF51182">
    <property type="entry name" value="RmlC-like cupins"/>
    <property type="match status" value="1"/>
</dbReference>
<sequence length="286" mass="31140">MPRPSSARIKPASTSVGPLTPHLFTPTAERPLRAKQHTLATDTRVAPHSHAWAQLAWSATGVMRLTAERGTYLVPPSRAVWVPPGIEHAITVVETAELRTLYLHQRPGRCGPQRSDTVGSDWRHCRVLEVSELLRALMLALPTNPDGASPSADELAREKLIAPLLADELKRAAPVPLGVALPQDKRLRALCEAVLDDPTRHETLADWSRDVGASERTVARLFRQDLGTSFVQWRQQVLLARALSLAARGTPMGQIATELGYASPSAFSAMVRRSVGAPPSRFFASA</sequence>
<dbReference type="EMBL" id="CP000555">
    <property type="protein sequence ID" value="ABM94517.1"/>
    <property type="molecule type" value="Genomic_DNA"/>
</dbReference>
<protein>
    <submittedName>
        <fullName evidence="7">Putative AraC-family transcriptional regulator</fullName>
    </submittedName>
</protein>
<dbReference type="InterPro" id="IPR018062">
    <property type="entry name" value="HTH_AraC-typ_CS"/>
</dbReference>
<dbReference type="eggNOG" id="COG2207">
    <property type="taxonomic scope" value="Bacteria"/>
</dbReference>
<evidence type="ECO:0000256" key="5">
    <source>
        <dbReference type="SAM" id="MobiDB-lite"/>
    </source>
</evidence>
<evidence type="ECO:0000256" key="3">
    <source>
        <dbReference type="ARBA" id="ARBA00023125"/>
    </source>
</evidence>
<dbReference type="SMART" id="SM00342">
    <property type="entry name" value="HTH_ARAC"/>
    <property type="match status" value="1"/>
</dbReference>
<dbReference type="Proteomes" id="UP000000366">
    <property type="component" value="Chromosome"/>
</dbReference>
<dbReference type="PANTHER" id="PTHR11019:SF159">
    <property type="entry name" value="TRANSCRIPTIONAL REGULATOR-RELATED"/>
    <property type="match status" value="1"/>
</dbReference>
<evidence type="ECO:0000256" key="2">
    <source>
        <dbReference type="ARBA" id="ARBA00023015"/>
    </source>
</evidence>
<dbReference type="AlphaFoldDB" id="A2SG28"/>
<evidence type="ECO:0000256" key="4">
    <source>
        <dbReference type="ARBA" id="ARBA00023163"/>
    </source>
</evidence>
<dbReference type="InterPro" id="IPR003313">
    <property type="entry name" value="AraC-bd"/>
</dbReference>
<accession>A2SG28</accession>
<keyword evidence="1" id="KW-0678">Repressor</keyword>
<dbReference type="Pfam" id="PF02311">
    <property type="entry name" value="AraC_binding"/>
    <property type="match status" value="1"/>
</dbReference>
<name>A2SG28_METPP</name>
<reference evidence="7 8" key="1">
    <citation type="journal article" date="2007" name="J. Bacteriol.">
        <title>Whole-genome analysis of the methyl tert-butyl ether-degrading beta-proteobacterium Methylibium petroleiphilum PM1.</title>
        <authorList>
            <person name="Kane S.R."/>
            <person name="Chakicherla A.Y."/>
            <person name="Chain P.S.G."/>
            <person name="Schmidt R."/>
            <person name="Shin M.W."/>
            <person name="Legler T.C."/>
            <person name="Scow K.M."/>
            <person name="Larimer F.W."/>
            <person name="Lucas S.M."/>
            <person name="Richardson P.M."/>
            <person name="Hristova K.R."/>
        </authorList>
    </citation>
    <scope>NUCLEOTIDE SEQUENCE [LARGE SCALE GENOMIC DNA]</scope>
    <source>
        <strain evidence="8">ATCC BAA-1232 / LMG 22953 / PM1</strain>
    </source>
</reference>
<dbReference type="PROSITE" id="PS01124">
    <property type="entry name" value="HTH_ARAC_FAMILY_2"/>
    <property type="match status" value="1"/>
</dbReference>
<feature type="region of interest" description="Disordered" evidence="5">
    <location>
        <begin position="1"/>
        <end position="25"/>
    </location>
</feature>
<keyword evidence="4" id="KW-0804">Transcription</keyword>
<dbReference type="CDD" id="cd06124">
    <property type="entry name" value="cupin_NimR-like_N"/>
    <property type="match status" value="1"/>
</dbReference>
<dbReference type="KEGG" id="mpt:Mpe_A1555"/>
<dbReference type="PROSITE" id="PS00041">
    <property type="entry name" value="HTH_ARAC_FAMILY_1"/>
    <property type="match status" value="1"/>
</dbReference>
<evidence type="ECO:0000259" key="6">
    <source>
        <dbReference type="PROSITE" id="PS01124"/>
    </source>
</evidence>
<evidence type="ECO:0000256" key="1">
    <source>
        <dbReference type="ARBA" id="ARBA00022491"/>
    </source>
</evidence>
<dbReference type="Gene3D" id="1.10.10.60">
    <property type="entry name" value="Homeodomain-like"/>
    <property type="match status" value="1"/>
</dbReference>
<dbReference type="eggNOG" id="COG1917">
    <property type="taxonomic scope" value="Bacteria"/>
</dbReference>
<keyword evidence="3" id="KW-0238">DNA-binding</keyword>
<gene>
    <name evidence="7" type="ordered locus">Mpe_A1555</name>
</gene>
<dbReference type="Pfam" id="PF12833">
    <property type="entry name" value="HTH_18"/>
    <property type="match status" value="1"/>
</dbReference>
<keyword evidence="2" id="KW-0805">Transcription regulation</keyword>
<dbReference type="PANTHER" id="PTHR11019">
    <property type="entry name" value="HTH-TYPE TRANSCRIPTIONAL REGULATOR NIMR"/>
    <property type="match status" value="1"/>
</dbReference>
<dbReference type="InterPro" id="IPR014710">
    <property type="entry name" value="RmlC-like_jellyroll"/>
</dbReference>
<keyword evidence="8" id="KW-1185">Reference proteome</keyword>
<dbReference type="RefSeq" id="WP_011829154.1">
    <property type="nucleotide sequence ID" value="NC_008825.1"/>
</dbReference>
<proteinExistence type="predicted"/>
<dbReference type="InterPro" id="IPR011051">
    <property type="entry name" value="RmlC_Cupin_sf"/>
</dbReference>
<dbReference type="HOGENOM" id="CLU_000445_87_4_4"/>
<dbReference type="STRING" id="420662.Mpe_A1555"/>
<dbReference type="FunFam" id="1.10.10.60:FF:000132">
    <property type="entry name" value="AraC family transcriptional regulator"/>
    <property type="match status" value="1"/>
</dbReference>
<dbReference type="InterPro" id="IPR018060">
    <property type="entry name" value="HTH_AraC"/>
</dbReference>
<dbReference type="Gene3D" id="2.60.120.10">
    <property type="entry name" value="Jelly Rolls"/>
    <property type="match status" value="1"/>
</dbReference>
<evidence type="ECO:0000313" key="8">
    <source>
        <dbReference type="Proteomes" id="UP000000366"/>
    </source>
</evidence>
<feature type="domain" description="HTH araC/xylS-type" evidence="6">
    <location>
        <begin position="185"/>
        <end position="285"/>
    </location>
</feature>